<dbReference type="OrthoDB" id="8299140at2759"/>
<name>A0A226F1P2_FOLCA</name>
<keyword evidence="1" id="KW-1133">Transmembrane helix</keyword>
<reference evidence="2 3" key="1">
    <citation type="submission" date="2015-12" db="EMBL/GenBank/DDBJ databases">
        <title>The genome of Folsomia candida.</title>
        <authorList>
            <person name="Faddeeva A."/>
            <person name="Derks M.F."/>
            <person name="Anvar Y."/>
            <person name="Smit S."/>
            <person name="Van Straalen N."/>
            <person name="Roelofs D."/>
        </authorList>
    </citation>
    <scope>NUCLEOTIDE SEQUENCE [LARGE SCALE GENOMIC DNA]</scope>
    <source>
        <strain evidence="2 3">VU population</strain>
        <tissue evidence="2">Whole body</tissue>
    </source>
</reference>
<dbReference type="EMBL" id="LNIX01000001">
    <property type="protein sequence ID" value="OXA63280.1"/>
    <property type="molecule type" value="Genomic_DNA"/>
</dbReference>
<protein>
    <submittedName>
        <fullName evidence="2">Uncharacterized protein</fullName>
    </submittedName>
</protein>
<comment type="caution">
    <text evidence="2">The sequence shown here is derived from an EMBL/GenBank/DDBJ whole genome shotgun (WGS) entry which is preliminary data.</text>
</comment>
<dbReference type="Gene3D" id="1.10.287.70">
    <property type="match status" value="1"/>
</dbReference>
<dbReference type="AlphaFoldDB" id="A0A226F1P2"/>
<evidence type="ECO:0000256" key="1">
    <source>
        <dbReference type="SAM" id="Phobius"/>
    </source>
</evidence>
<accession>A0A226F1P2</accession>
<proteinExistence type="predicted"/>
<evidence type="ECO:0000313" key="2">
    <source>
        <dbReference type="EMBL" id="OXA63280.1"/>
    </source>
</evidence>
<sequence length="554" mass="65176">MAHITETSFIHILDTVKNCEVQIYHDGISSDLFPKSSYSPTTVMYKILRRSQRYSRDYRIREFNCKLTLLLSTYLIPISTPRSTEDETPYFFRWKEIAHFYYSDFKYPFLDEIRNGIPIFLLCYEGLGNEFEKAPCTEGDDTNVVDMFNQLLLPRCMWKVVFIDQAAKPFYEDLIKEIFLRTNKTDCEDYQSYHPDIYFSLMYLFAEVNLLSTNEQLPTLVTTNFQGYQFLTCYSKRYLTFAHFIKPFQVEVWVILFIFLVVLILGITLYIRFGGLGSTPFSPWLFILATMCEEGVLVPAELEKKAFFRYTFGAWILVSVVLVNCYNGIMVTDLNAPLPGETPSVFKDLLCPGELMSERDYKMRTQHKNKKATERFYEAWGLRIVGNDFWRREDCFHLLSYPLDPSGYQGLKTYPFFEFLYDTTFWYWISHFNEDRITEQILVLFTFLKSKQSFEPSAVTEEETKPRWPEYHLIPHLNASIEKEVVACGKAVLIREVADMQAELQFLKKYYHWIEFHKGNEILSPQPYGSHFVRAGNSKIPRLAETSSKREKGN</sequence>
<dbReference type="Proteomes" id="UP000198287">
    <property type="component" value="Unassembled WGS sequence"/>
</dbReference>
<keyword evidence="1" id="KW-0812">Transmembrane</keyword>
<gene>
    <name evidence="2" type="ORF">Fcan01_00642</name>
</gene>
<feature type="transmembrane region" description="Helical" evidence="1">
    <location>
        <begin position="307"/>
        <end position="329"/>
    </location>
</feature>
<keyword evidence="3" id="KW-1185">Reference proteome</keyword>
<keyword evidence="1" id="KW-0472">Membrane</keyword>
<organism evidence="2 3">
    <name type="scientific">Folsomia candida</name>
    <name type="common">Springtail</name>
    <dbReference type="NCBI Taxonomy" id="158441"/>
    <lineage>
        <taxon>Eukaryota</taxon>
        <taxon>Metazoa</taxon>
        <taxon>Ecdysozoa</taxon>
        <taxon>Arthropoda</taxon>
        <taxon>Hexapoda</taxon>
        <taxon>Collembola</taxon>
        <taxon>Entomobryomorpha</taxon>
        <taxon>Isotomoidea</taxon>
        <taxon>Isotomidae</taxon>
        <taxon>Proisotominae</taxon>
        <taxon>Folsomia</taxon>
    </lineage>
</organism>
<evidence type="ECO:0000313" key="3">
    <source>
        <dbReference type="Proteomes" id="UP000198287"/>
    </source>
</evidence>
<feature type="transmembrane region" description="Helical" evidence="1">
    <location>
        <begin position="252"/>
        <end position="271"/>
    </location>
</feature>